<evidence type="ECO:0000313" key="2">
    <source>
        <dbReference type="EMBL" id="RGE84585.1"/>
    </source>
</evidence>
<feature type="region of interest" description="Disordered" evidence="1">
    <location>
        <begin position="418"/>
        <end position="458"/>
    </location>
</feature>
<dbReference type="InterPro" id="IPR006428">
    <property type="entry name" value="Portal_SPP1-type"/>
</dbReference>
<protein>
    <submittedName>
        <fullName evidence="2">Phage portal protein</fullName>
    </submittedName>
</protein>
<gene>
    <name evidence="2" type="ORF">DW016_15045</name>
</gene>
<dbReference type="RefSeq" id="WP_117493856.1">
    <property type="nucleotide sequence ID" value="NZ_JBKVOA010000002.1"/>
</dbReference>
<dbReference type="EMBL" id="QVLX01000014">
    <property type="protein sequence ID" value="RGE84585.1"/>
    <property type="molecule type" value="Genomic_DNA"/>
</dbReference>
<dbReference type="OrthoDB" id="1697867at2"/>
<accession>A0A3E3JYR2</accession>
<sequence length="458" mass="52517">MFRVAAGTGMTPEILSEYIGKHKQEVIKRYQKLHDAYVNDYEIFHLLKKAAYKPDNRISVNFAKYITDTMNGFFIGIPIKTTNTDEVVSNYIDFLDQYNDQDDNNAELSKICSIYGKGYEMYYNDTEGNIGITYLTPLEAFFIYDDSILERPLYFVRYYLDADNVERGSWSDGSIVQHFVQDGSYRWDGEAKEHRFEGVPATEFIENDERVGIFEGAMPMIDAYNKALSEKANDVDYFADAYLKVLGQRLEKEDVQHIRDDRVINFDGDVNGVEVDFLQKPNGDETQEHLLDRLERLIYQISMVANISDENFGTSSGIAMKYKMQAMSNLAKTKERKFRSGMQRRYRLIFSNPASTVKGISRDAWINNDYKFTLNFPANLAEETDIASKLEGIVSKETQLSVLSVVENVQDELDRIEEEENAQKDDARDRVMQMTFGGVSGGQQNVLGDTGNEEPEQE</sequence>
<dbReference type="Proteomes" id="UP000261080">
    <property type="component" value="Unassembled WGS sequence"/>
</dbReference>
<dbReference type="Pfam" id="PF05133">
    <property type="entry name" value="SPP1_portal"/>
    <property type="match status" value="1"/>
</dbReference>
<comment type="caution">
    <text evidence="2">The sequence shown here is derived from an EMBL/GenBank/DDBJ whole genome shotgun (WGS) entry which is preliminary data.</text>
</comment>
<feature type="compositionally biased region" description="Basic and acidic residues" evidence="1">
    <location>
        <begin position="421"/>
        <end position="431"/>
    </location>
</feature>
<organism evidence="2 3">
    <name type="scientific">Sellimonas intestinalis</name>
    <dbReference type="NCBI Taxonomy" id="1653434"/>
    <lineage>
        <taxon>Bacteria</taxon>
        <taxon>Bacillati</taxon>
        <taxon>Bacillota</taxon>
        <taxon>Clostridia</taxon>
        <taxon>Lachnospirales</taxon>
        <taxon>Lachnospiraceae</taxon>
        <taxon>Sellimonas</taxon>
    </lineage>
</organism>
<proteinExistence type="predicted"/>
<dbReference type="AlphaFoldDB" id="A0A3E3JYR2"/>
<keyword evidence="3" id="KW-1185">Reference proteome</keyword>
<name>A0A3E3JYR2_9FIRM</name>
<evidence type="ECO:0000256" key="1">
    <source>
        <dbReference type="SAM" id="MobiDB-lite"/>
    </source>
</evidence>
<evidence type="ECO:0000313" key="3">
    <source>
        <dbReference type="Proteomes" id="UP000261080"/>
    </source>
</evidence>
<reference evidence="2 3" key="1">
    <citation type="submission" date="2018-08" db="EMBL/GenBank/DDBJ databases">
        <title>A genome reference for cultivated species of the human gut microbiota.</title>
        <authorList>
            <person name="Zou Y."/>
            <person name="Xue W."/>
            <person name="Luo G."/>
        </authorList>
    </citation>
    <scope>NUCLEOTIDE SEQUENCE [LARGE SCALE GENOMIC DNA]</scope>
    <source>
        <strain evidence="2 3">AF37-2AT</strain>
    </source>
</reference>
<dbReference type="NCBIfam" id="TIGR01538">
    <property type="entry name" value="portal_SPP1"/>
    <property type="match status" value="1"/>
</dbReference>
<dbReference type="InterPro" id="IPR021145">
    <property type="entry name" value="Portal_protein_SPP1_Gp6-like"/>
</dbReference>